<accession>A0A3D8RRA4</accession>
<dbReference type="RefSeq" id="XP_026602924.1">
    <property type="nucleotide sequence ID" value="XM_026748620.1"/>
</dbReference>
<comment type="similarity">
    <text evidence="1">Belongs to the tpcK family.</text>
</comment>
<protein>
    <recommendedName>
        <fullName evidence="2">EthD domain-containing protein</fullName>
    </recommendedName>
</protein>
<feature type="domain" description="EthD" evidence="2">
    <location>
        <begin position="16"/>
        <end position="110"/>
    </location>
</feature>
<dbReference type="InterPro" id="IPR009799">
    <property type="entry name" value="EthD_dom"/>
</dbReference>
<dbReference type="InterPro" id="IPR011008">
    <property type="entry name" value="Dimeric_a/b-barrel"/>
</dbReference>
<dbReference type="GO" id="GO:0016491">
    <property type="term" value="F:oxidoreductase activity"/>
    <property type="evidence" value="ECO:0007669"/>
    <property type="project" value="InterPro"/>
</dbReference>
<dbReference type="Gene3D" id="3.30.70.100">
    <property type="match status" value="1"/>
</dbReference>
<gene>
    <name evidence="3" type="ORF">DSM5745_06604</name>
</gene>
<dbReference type="GeneID" id="38116974"/>
<dbReference type="Proteomes" id="UP000256690">
    <property type="component" value="Unassembled WGS sequence"/>
</dbReference>
<keyword evidence="4" id="KW-1185">Reference proteome</keyword>
<comment type="caution">
    <text evidence="3">The sequence shown here is derived from an EMBL/GenBank/DDBJ whole genome shotgun (WGS) entry which is preliminary data.</text>
</comment>
<evidence type="ECO:0000259" key="2">
    <source>
        <dbReference type="Pfam" id="PF07110"/>
    </source>
</evidence>
<evidence type="ECO:0000313" key="4">
    <source>
        <dbReference type="Proteomes" id="UP000256690"/>
    </source>
</evidence>
<evidence type="ECO:0000256" key="1">
    <source>
        <dbReference type="ARBA" id="ARBA00005986"/>
    </source>
</evidence>
<reference evidence="3 4" key="1">
    <citation type="journal article" date="2018" name="IMA Fungus">
        <title>IMA Genome-F 9: Draft genome sequence of Annulohypoxylon stygium, Aspergillus mulundensis, Berkeleyomyces basicola (syn. Thielaviopsis basicola), Ceratocystis smalleyi, two Cercospora beticola strains, Coleophoma cylindrospora, Fusarium fracticaudum, Phialophora cf. hyalina, and Morchella septimelata.</title>
        <authorList>
            <person name="Wingfield B.D."/>
            <person name="Bills G.F."/>
            <person name="Dong Y."/>
            <person name="Huang W."/>
            <person name="Nel W.J."/>
            <person name="Swalarsk-Parry B.S."/>
            <person name="Vaghefi N."/>
            <person name="Wilken P.M."/>
            <person name="An Z."/>
            <person name="de Beer Z.W."/>
            <person name="De Vos L."/>
            <person name="Chen L."/>
            <person name="Duong T.A."/>
            <person name="Gao Y."/>
            <person name="Hammerbacher A."/>
            <person name="Kikkert J.R."/>
            <person name="Li Y."/>
            <person name="Li H."/>
            <person name="Li K."/>
            <person name="Li Q."/>
            <person name="Liu X."/>
            <person name="Ma X."/>
            <person name="Naidoo K."/>
            <person name="Pethybridge S.J."/>
            <person name="Sun J."/>
            <person name="Steenkamp E.T."/>
            <person name="van der Nest M.A."/>
            <person name="van Wyk S."/>
            <person name="Wingfield M.J."/>
            <person name="Xiong C."/>
            <person name="Yue Q."/>
            <person name="Zhang X."/>
        </authorList>
    </citation>
    <scope>NUCLEOTIDE SEQUENCE [LARGE SCALE GENOMIC DNA]</scope>
    <source>
        <strain evidence="3 4">DSM 5745</strain>
    </source>
</reference>
<sequence>MSTTTEIVITITGIRKPGLDESSFHEYLSTTHAPLALPFLLKYGIREYNLIDQYSALVPFAEEMQMSKKLADYDYIVQFVMDDVAQFKTLWDDEEFRKTVKPDHVNFADETRSGISIGYRTKFIAPETDWLGRLKN</sequence>
<organism evidence="3 4">
    <name type="scientific">Aspergillus mulundensis</name>
    <dbReference type="NCBI Taxonomy" id="1810919"/>
    <lineage>
        <taxon>Eukaryota</taxon>
        <taxon>Fungi</taxon>
        <taxon>Dikarya</taxon>
        <taxon>Ascomycota</taxon>
        <taxon>Pezizomycotina</taxon>
        <taxon>Eurotiomycetes</taxon>
        <taxon>Eurotiomycetidae</taxon>
        <taxon>Eurotiales</taxon>
        <taxon>Aspergillaceae</taxon>
        <taxon>Aspergillus</taxon>
        <taxon>Aspergillus subgen. Nidulantes</taxon>
    </lineage>
</organism>
<dbReference type="OrthoDB" id="3454835at2759"/>
<dbReference type="SUPFAM" id="SSF54909">
    <property type="entry name" value="Dimeric alpha+beta barrel"/>
    <property type="match status" value="1"/>
</dbReference>
<dbReference type="STRING" id="1810919.A0A3D8RRA4"/>
<dbReference type="Pfam" id="PF07110">
    <property type="entry name" value="EthD"/>
    <property type="match status" value="1"/>
</dbReference>
<evidence type="ECO:0000313" key="3">
    <source>
        <dbReference type="EMBL" id="RDW76612.1"/>
    </source>
</evidence>
<proteinExistence type="inferred from homology"/>
<dbReference type="EMBL" id="PVWQ01000007">
    <property type="protein sequence ID" value="RDW76612.1"/>
    <property type="molecule type" value="Genomic_DNA"/>
</dbReference>
<dbReference type="AlphaFoldDB" id="A0A3D8RRA4"/>
<name>A0A3D8RRA4_9EURO</name>